<protein>
    <submittedName>
        <fullName evidence="1">Uncharacterized protein</fullName>
    </submittedName>
</protein>
<proteinExistence type="predicted"/>
<keyword evidence="2" id="KW-1185">Reference proteome</keyword>
<sequence>MEAEKSTVDPDAVCDVVVLLFTGLCMAGNLPEGRKHLERVRHIMRVLRAA</sequence>
<reference evidence="1" key="1">
    <citation type="submission" date="2021-12" db="EMBL/GenBank/DDBJ databases">
        <title>Discovery of the Pendulisporaceae a myxobacterial family with distinct sporulation behavior and unique specialized metabolism.</title>
        <authorList>
            <person name="Garcia R."/>
            <person name="Popoff A."/>
            <person name="Bader C.D."/>
            <person name="Loehr J."/>
            <person name="Walesch S."/>
            <person name="Walt C."/>
            <person name="Boldt J."/>
            <person name="Bunk B."/>
            <person name="Haeckl F.J.F.P.J."/>
            <person name="Gunesch A.P."/>
            <person name="Birkelbach J."/>
            <person name="Nuebel U."/>
            <person name="Pietschmann T."/>
            <person name="Bach T."/>
            <person name="Mueller R."/>
        </authorList>
    </citation>
    <scope>NUCLEOTIDE SEQUENCE</scope>
    <source>
        <strain evidence="1">MSr11367</strain>
    </source>
</reference>
<evidence type="ECO:0000313" key="1">
    <source>
        <dbReference type="EMBL" id="WXB04728.1"/>
    </source>
</evidence>
<accession>A0ABZ2L1K8</accession>
<dbReference type="Proteomes" id="UP001374803">
    <property type="component" value="Chromosome"/>
</dbReference>
<name>A0ABZ2L1K8_9BACT</name>
<dbReference type="EMBL" id="CP089983">
    <property type="protein sequence ID" value="WXB04728.1"/>
    <property type="molecule type" value="Genomic_DNA"/>
</dbReference>
<gene>
    <name evidence="1" type="ORF">LVJ94_48525</name>
</gene>
<dbReference type="RefSeq" id="WP_394834373.1">
    <property type="nucleotide sequence ID" value="NZ_CP089929.1"/>
</dbReference>
<organism evidence="1 2">
    <name type="scientific">Pendulispora rubella</name>
    <dbReference type="NCBI Taxonomy" id="2741070"/>
    <lineage>
        <taxon>Bacteria</taxon>
        <taxon>Pseudomonadati</taxon>
        <taxon>Myxococcota</taxon>
        <taxon>Myxococcia</taxon>
        <taxon>Myxococcales</taxon>
        <taxon>Sorangiineae</taxon>
        <taxon>Pendulisporaceae</taxon>
        <taxon>Pendulispora</taxon>
    </lineage>
</organism>
<evidence type="ECO:0000313" key="2">
    <source>
        <dbReference type="Proteomes" id="UP001374803"/>
    </source>
</evidence>